<feature type="repeat" description="WD" evidence="3">
    <location>
        <begin position="320"/>
        <end position="361"/>
    </location>
</feature>
<evidence type="ECO:0000313" key="6">
    <source>
        <dbReference type="Proteomes" id="UP000054010"/>
    </source>
</evidence>
<dbReference type="Proteomes" id="UP000054010">
    <property type="component" value="Unassembled WGS sequence"/>
</dbReference>
<dbReference type="InterPro" id="IPR015943">
    <property type="entry name" value="WD40/YVTN_repeat-like_dom_sf"/>
</dbReference>
<gene>
    <name evidence="5" type="ORF">OSCT_1298</name>
</gene>
<proteinExistence type="predicted"/>
<keyword evidence="1 3" id="KW-0853">WD repeat</keyword>
<dbReference type="Gene3D" id="2.130.10.10">
    <property type="entry name" value="YVTN repeat-like/Quinoprotein amine dehydrogenase"/>
    <property type="match status" value="4"/>
</dbReference>
<dbReference type="InterPro" id="IPR019775">
    <property type="entry name" value="WD40_repeat_CS"/>
</dbReference>
<evidence type="ECO:0000313" key="5">
    <source>
        <dbReference type="EMBL" id="EFO80774.1"/>
    </source>
</evidence>
<feature type="repeat" description="WD" evidence="3">
    <location>
        <begin position="362"/>
        <end position="403"/>
    </location>
</feature>
<dbReference type="InterPro" id="IPR020472">
    <property type="entry name" value="WD40_PAC1"/>
</dbReference>
<dbReference type="HOGENOM" id="CLU_299516_0_0_0"/>
<dbReference type="SMART" id="SM00320">
    <property type="entry name" value="WD40"/>
    <property type="match status" value="12"/>
</dbReference>
<dbReference type="InterPro" id="IPR001680">
    <property type="entry name" value="WD40_rpt"/>
</dbReference>
<evidence type="ECO:0000256" key="2">
    <source>
        <dbReference type="ARBA" id="ARBA00022737"/>
    </source>
</evidence>
<reference evidence="5 6" key="1">
    <citation type="journal article" date="2011" name="J. Bacteriol.">
        <title>Draft genome sequence of the anoxygenic filamentous phototrophic bacterium Oscillochloris trichoides subsp. DG-6.</title>
        <authorList>
            <person name="Kuznetsov B.B."/>
            <person name="Ivanovsky R.N."/>
            <person name="Keppen O.I."/>
            <person name="Sukhacheva M.V."/>
            <person name="Bumazhkin B.K."/>
            <person name="Patutina E.O."/>
            <person name="Beletsky A.V."/>
            <person name="Mardanov A.V."/>
            <person name="Baslerov R.V."/>
            <person name="Panteleeva A.N."/>
            <person name="Kolganova T.V."/>
            <person name="Ravin N.V."/>
            <person name="Skryabin K.G."/>
        </authorList>
    </citation>
    <scope>NUCLEOTIDE SEQUENCE [LARGE SCALE GENOMIC DNA]</scope>
    <source>
        <strain evidence="5 6">DG-6</strain>
    </source>
</reference>
<name>E1ID97_9CHLR</name>
<keyword evidence="2" id="KW-0677">Repeat</keyword>
<dbReference type="SUPFAM" id="SSF50978">
    <property type="entry name" value="WD40 repeat-like"/>
    <property type="match status" value="1"/>
</dbReference>
<dbReference type="CDD" id="cd00200">
    <property type="entry name" value="WD40"/>
    <property type="match status" value="1"/>
</dbReference>
<keyword evidence="4" id="KW-1133">Transmembrane helix</keyword>
<dbReference type="PROSITE" id="PS50082">
    <property type="entry name" value="WD_REPEATS_2"/>
    <property type="match status" value="7"/>
</dbReference>
<keyword evidence="5" id="KW-0808">Transferase</keyword>
<dbReference type="GO" id="GO:0004674">
    <property type="term" value="F:protein serine/threonine kinase activity"/>
    <property type="evidence" value="ECO:0007669"/>
    <property type="project" value="UniProtKB-KW"/>
</dbReference>
<dbReference type="InterPro" id="IPR011047">
    <property type="entry name" value="Quinoprotein_ADH-like_sf"/>
</dbReference>
<comment type="caution">
    <text evidence="5">The sequence shown here is derived from an EMBL/GenBank/DDBJ whole genome shotgun (WGS) entry which is preliminary data.</text>
</comment>
<dbReference type="PROSITE" id="PS00678">
    <property type="entry name" value="WD_REPEATS_1"/>
    <property type="match status" value="2"/>
</dbReference>
<dbReference type="PANTHER" id="PTHR19848">
    <property type="entry name" value="WD40 REPEAT PROTEIN"/>
    <property type="match status" value="1"/>
</dbReference>
<evidence type="ECO:0000256" key="4">
    <source>
        <dbReference type="SAM" id="Phobius"/>
    </source>
</evidence>
<feature type="repeat" description="WD" evidence="3">
    <location>
        <begin position="624"/>
        <end position="665"/>
    </location>
</feature>
<dbReference type="EMBL" id="ADVR01000040">
    <property type="protein sequence ID" value="EFO80774.1"/>
    <property type="molecule type" value="Genomic_DNA"/>
</dbReference>
<sequence>MLAPDSTLQDHYRITCLVDDHPDGAIYRAVDLRISLRVLIAESSQSAALLSAEEIAQVVAPSSLALHDHFMYANSVYLVIADPGGSDGEQEGAIRALQRLRAEVDQRVQRSCSVPLTTPLYGPPPPASPYAQPAPGIYAARSLMASASPVAAAPFSLARINTVALIGWGAGLTISVAVICFMGVFISYRPFAGMNLPMMGGEMVAGSVASSVTLSNPPAPTLGGVATTSASYSIVRQIEEADVGPVVYAPNGQMIAVGVGKVIQLRLGEALDVGPSLVGHQSTVSALAFSPDSRWLASSAQDEQEVLIWNATTGQERMRLQGHTGWVRSLAFSPDGTLLASGSIDTTVRLWDVATGRALGVLEGHTDYLGSIAFAPDGRRLASTARDGTVRVWDVATQQPVAGFAFRAPINPTTGAPYWLTGIDYSPDGTHIAVGSVSNSIYILDATTGQLLRELRGHKDWVVIRGLSYSPDGSTLASASTDGTLRLWDPITGSEQAVLTERSMRLLGFSWATDSQHLVTASDVGGALTVWNTQTRKIERTILLAQGVVTALAYSDSGAVLGSGGASGTVRLHILGDDRQVNINGGLPTNQFIAFLSDRELVAISDAGEVVIIDLSGQYRNHELAGLEGVAVSVVVSRDRKLIAAGSNTGQVVIWDAQTFKPIRTLSGVQGPAVLLAFNRDASRLAAATNADGSAAIHVWNAQSGTEQIVIPNPQTQITALDLTANGDMLVSASSNGKLTFWRTADGSEVRSINAPTNERWFSSVALSPNATLLVTGSLIGTLEFWDAQSGTRLGGISLATGQVMAMAFRPDGRQIAVSTFDGGIYLLETTE</sequence>
<feature type="repeat" description="WD" evidence="3">
    <location>
        <begin position="277"/>
        <end position="319"/>
    </location>
</feature>
<dbReference type="AlphaFoldDB" id="E1ID97"/>
<evidence type="ECO:0000256" key="3">
    <source>
        <dbReference type="PROSITE-ProRule" id="PRU00221"/>
    </source>
</evidence>
<dbReference type="OrthoDB" id="135039at2"/>
<keyword evidence="5" id="KW-0723">Serine/threonine-protein kinase</keyword>
<dbReference type="STRING" id="765420.OSCT_1298"/>
<organism evidence="5 6">
    <name type="scientific">Oscillochloris trichoides DG-6</name>
    <dbReference type="NCBI Taxonomy" id="765420"/>
    <lineage>
        <taxon>Bacteria</taxon>
        <taxon>Bacillati</taxon>
        <taxon>Chloroflexota</taxon>
        <taxon>Chloroflexia</taxon>
        <taxon>Chloroflexales</taxon>
        <taxon>Chloroflexineae</taxon>
        <taxon>Oscillochloridaceae</taxon>
        <taxon>Oscillochloris</taxon>
    </lineage>
</organism>
<feature type="transmembrane region" description="Helical" evidence="4">
    <location>
        <begin position="165"/>
        <end position="188"/>
    </location>
</feature>
<dbReference type="PANTHER" id="PTHR19848:SF8">
    <property type="entry name" value="F-BOX AND WD REPEAT DOMAIN CONTAINING 7"/>
    <property type="match status" value="1"/>
</dbReference>
<accession>E1ID97</accession>
<keyword evidence="5" id="KW-0418">Kinase</keyword>
<dbReference type="eggNOG" id="COG2319">
    <property type="taxonomic scope" value="Bacteria"/>
</dbReference>
<feature type="repeat" description="WD" evidence="3">
    <location>
        <begin position="755"/>
        <end position="796"/>
    </location>
</feature>
<keyword evidence="4" id="KW-0472">Membrane</keyword>
<dbReference type="InterPro" id="IPR036322">
    <property type="entry name" value="WD40_repeat_dom_sf"/>
</dbReference>
<keyword evidence="4" id="KW-0812">Transmembrane</keyword>
<dbReference type="SUPFAM" id="SSF50998">
    <property type="entry name" value="Quinoprotein alcohol dehydrogenase-like"/>
    <property type="match status" value="1"/>
</dbReference>
<keyword evidence="6" id="KW-1185">Reference proteome</keyword>
<dbReference type="Pfam" id="PF00400">
    <property type="entry name" value="WD40"/>
    <property type="match status" value="6"/>
</dbReference>
<evidence type="ECO:0000256" key="1">
    <source>
        <dbReference type="ARBA" id="ARBA00022574"/>
    </source>
</evidence>
<dbReference type="PROSITE" id="PS50294">
    <property type="entry name" value="WD_REPEATS_REGION"/>
    <property type="match status" value="3"/>
</dbReference>
<dbReference type="PRINTS" id="PR00320">
    <property type="entry name" value="GPROTEINBRPT"/>
</dbReference>
<protein>
    <submittedName>
        <fullName evidence="5">Serine/threonine protein kinase with WD40 repeats</fullName>
    </submittedName>
</protein>
<feature type="repeat" description="WD" evidence="3">
    <location>
        <begin position="711"/>
        <end position="752"/>
    </location>
</feature>
<feature type="repeat" description="WD" evidence="3">
    <location>
        <begin position="464"/>
        <end position="498"/>
    </location>
</feature>